<keyword evidence="9" id="KW-0479">Metal-binding</keyword>
<dbReference type="InterPro" id="IPR037120">
    <property type="entry name" value="Haem_peroxidase_sf_animal"/>
</dbReference>
<feature type="domain" description="FAD-binding FR-type" evidence="23">
    <location>
        <begin position="1014"/>
        <end position="1120"/>
    </location>
</feature>
<accession>A0A6P6HH25</accession>
<dbReference type="SMART" id="SM00054">
    <property type="entry name" value="EFh"/>
    <property type="match status" value="2"/>
</dbReference>
<feature type="domain" description="EF-hand" evidence="22">
    <location>
        <begin position="559"/>
        <end position="594"/>
    </location>
</feature>
<dbReference type="Pfam" id="PF08030">
    <property type="entry name" value="NAD_binding_6"/>
    <property type="match status" value="1"/>
</dbReference>
<comment type="similarity">
    <text evidence="4">In the N-terminal section; belongs to the peroxidase family.</text>
</comment>
<dbReference type="InterPro" id="IPR010255">
    <property type="entry name" value="Haem_peroxidase_sf"/>
</dbReference>
<keyword evidence="17" id="KW-0376">Hydrogen peroxide</keyword>
<dbReference type="InterPro" id="IPR013130">
    <property type="entry name" value="Fe3_Rdtase_TM_dom"/>
</dbReference>
<dbReference type="InterPro" id="IPR050369">
    <property type="entry name" value="RBOH/FRE"/>
</dbReference>
<dbReference type="GO" id="GO:0005509">
    <property type="term" value="F:calcium ion binding"/>
    <property type="evidence" value="ECO:0007669"/>
    <property type="project" value="InterPro"/>
</dbReference>
<dbReference type="InterPro" id="IPR017938">
    <property type="entry name" value="Riboflavin_synthase-like_b-brl"/>
</dbReference>
<dbReference type="GeneID" id="112855594"/>
<keyword evidence="24" id="KW-1185">Reference proteome</keyword>
<feature type="transmembrane region" description="Helical" evidence="20">
    <location>
        <begin position="337"/>
        <end position="361"/>
    </location>
</feature>
<dbReference type="FunFam" id="2.40.30.10:FF:000043">
    <property type="entry name" value="dual oxidase 1"/>
    <property type="match status" value="1"/>
</dbReference>
<dbReference type="EC" id="1.6.3.1" evidence="5"/>
<dbReference type="GO" id="GO:0006952">
    <property type="term" value="P:defense response"/>
    <property type="evidence" value="ECO:0007669"/>
    <property type="project" value="TreeGrafter"/>
</dbReference>
<evidence type="ECO:0000256" key="15">
    <source>
        <dbReference type="ARBA" id="ARBA00023002"/>
    </source>
</evidence>
<evidence type="ECO:0000256" key="20">
    <source>
        <dbReference type="SAM" id="Phobius"/>
    </source>
</evidence>
<evidence type="ECO:0000256" key="21">
    <source>
        <dbReference type="SAM" id="SignalP"/>
    </source>
</evidence>
<dbReference type="GO" id="GO:0020037">
    <property type="term" value="F:heme binding"/>
    <property type="evidence" value="ECO:0007669"/>
    <property type="project" value="InterPro"/>
</dbReference>
<evidence type="ECO:0000256" key="10">
    <source>
        <dbReference type="ARBA" id="ARBA00022737"/>
    </source>
</evidence>
<dbReference type="InterPro" id="IPR019791">
    <property type="entry name" value="Haem_peroxidase_animal"/>
</dbReference>
<feature type="transmembrane region" description="Helical" evidence="20">
    <location>
        <begin position="973"/>
        <end position="1006"/>
    </location>
</feature>
<dbReference type="GO" id="GO:0016174">
    <property type="term" value="F:NAD(P)H oxidase H2O2-forming activity"/>
    <property type="evidence" value="ECO:0007669"/>
    <property type="project" value="UniProtKB-EC"/>
</dbReference>
<dbReference type="KEGG" id="pcoo:112855594"/>
<keyword evidence="16 20" id="KW-0472">Membrane</keyword>
<comment type="function">
    <text evidence="1">Generates hydrogen peroxide which is required for the activity of thyroid peroxidase/TPO and lactoperoxidase/LPO. Plays a role in thyroid hormones synthesis and lactoperoxidase-mediated antimicrobial defense at the surface of mucosa. May have its own peroxidase activity through its N-terminal peroxidase-like domain.</text>
</comment>
<evidence type="ECO:0000256" key="7">
    <source>
        <dbReference type="ARBA" id="ARBA00022630"/>
    </source>
</evidence>
<dbReference type="FunFam" id="3.40.50.80:FF:000006">
    <property type="entry name" value="Dual oxidase 2"/>
    <property type="match status" value="1"/>
</dbReference>
<dbReference type="Pfam" id="PF00036">
    <property type="entry name" value="EF-hand_1"/>
    <property type="match status" value="1"/>
</dbReference>
<dbReference type="SUPFAM" id="SSF48113">
    <property type="entry name" value="Heme-dependent peroxidases"/>
    <property type="match status" value="2"/>
</dbReference>
<feature type="transmembrane region" description="Helical" evidence="20">
    <location>
        <begin position="832"/>
        <end position="853"/>
    </location>
</feature>
<dbReference type="InterPro" id="IPR013121">
    <property type="entry name" value="Fe_red_NAD-bd_6"/>
</dbReference>
<dbReference type="UniPathway" id="UPA00194"/>
<name>A0A6P6HH25_PUMCO</name>
<dbReference type="InterPro" id="IPR039261">
    <property type="entry name" value="FNR_nucleotide-bd"/>
</dbReference>
<dbReference type="FunFam" id="1.10.640.10:FF:000028">
    <property type="entry name" value="Dual oxidase 2 variant"/>
    <property type="match status" value="1"/>
</dbReference>
<dbReference type="InterPro" id="IPR011992">
    <property type="entry name" value="EF-hand-dom_pair"/>
</dbReference>
<keyword evidence="8 20" id="KW-0812">Transmembrane</keyword>
<dbReference type="GO" id="GO:0016324">
    <property type="term" value="C:apical plasma membrane"/>
    <property type="evidence" value="ECO:0007669"/>
    <property type="project" value="UniProtKB-SubCell"/>
</dbReference>
<evidence type="ECO:0000256" key="18">
    <source>
        <dbReference type="ARBA" id="ARBA00047455"/>
    </source>
</evidence>
<dbReference type="GO" id="GO:0004601">
    <property type="term" value="F:peroxidase activity"/>
    <property type="evidence" value="ECO:0007669"/>
    <property type="project" value="InterPro"/>
</dbReference>
<feature type="transmembrane region" description="Helical" evidence="20">
    <location>
        <begin position="896"/>
        <end position="915"/>
    </location>
</feature>
<dbReference type="InterPro" id="IPR013112">
    <property type="entry name" value="FAD-bd_8"/>
</dbReference>
<evidence type="ECO:0000256" key="1">
    <source>
        <dbReference type="ARBA" id="ARBA00003796"/>
    </source>
</evidence>
<keyword evidence="10" id="KW-0677">Repeat</keyword>
<feature type="transmembrane region" description="Helical" evidence="20">
    <location>
        <begin position="927"/>
        <end position="953"/>
    </location>
</feature>
<dbReference type="RefSeq" id="XP_025775007.1">
    <property type="nucleotide sequence ID" value="XM_025919222.1"/>
</dbReference>
<evidence type="ECO:0000256" key="6">
    <source>
        <dbReference type="ARBA" id="ARBA00022534"/>
    </source>
</evidence>
<dbReference type="Proteomes" id="UP000515131">
    <property type="component" value="Unplaced"/>
</dbReference>
<dbReference type="GO" id="GO:0006979">
    <property type="term" value="P:response to oxidative stress"/>
    <property type="evidence" value="ECO:0007669"/>
    <property type="project" value="InterPro"/>
</dbReference>
<dbReference type="GO" id="GO:0006590">
    <property type="term" value="P:thyroid hormone generation"/>
    <property type="evidence" value="ECO:0007669"/>
    <property type="project" value="UniProtKB-UniPathway"/>
</dbReference>
<gene>
    <name evidence="25" type="primary">LOC112855594</name>
</gene>
<dbReference type="GO" id="GO:0043020">
    <property type="term" value="C:NADPH oxidase complex"/>
    <property type="evidence" value="ECO:0007669"/>
    <property type="project" value="TreeGrafter"/>
</dbReference>
<evidence type="ECO:0000256" key="16">
    <source>
        <dbReference type="ARBA" id="ARBA00023136"/>
    </source>
</evidence>
<proteinExistence type="inferred from homology"/>
<keyword evidence="13" id="KW-0521">NADP</keyword>
<dbReference type="Gene3D" id="3.40.50.80">
    <property type="entry name" value="Nucleotide-binding domain of ferredoxin-NADP reductase (FNR) module"/>
    <property type="match status" value="1"/>
</dbReference>
<dbReference type="Gene3D" id="1.10.640.10">
    <property type="entry name" value="Haem peroxidase domain superfamily, animal type"/>
    <property type="match status" value="2"/>
</dbReference>
<dbReference type="PROSITE" id="PS51384">
    <property type="entry name" value="FAD_FR"/>
    <property type="match status" value="1"/>
</dbReference>
<dbReference type="GO" id="GO:0042554">
    <property type="term" value="P:superoxide anion generation"/>
    <property type="evidence" value="ECO:0007669"/>
    <property type="project" value="TreeGrafter"/>
</dbReference>
<evidence type="ECO:0000256" key="12">
    <source>
        <dbReference type="ARBA" id="ARBA00022837"/>
    </source>
</evidence>
<evidence type="ECO:0000256" key="8">
    <source>
        <dbReference type="ARBA" id="ARBA00022692"/>
    </source>
</evidence>
<dbReference type="InterPro" id="IPR002048">
    <property type="entry name" value="EF_hand_dom"/>
</dbReference>
<dbReference type="SUPFAM" id="SSF52343">
    <property type="entry name" value="Ferredoxin reductase-like, C-terminal NADP-linked domain"/>
    <property type="match status" value="1"/>
</dbReference>
<dbReference type="Pfam" id="PF01794">
    <property type="entry name" value="Ferric_reduct"/>
    <property type="match status" value="1"/>
</dbReference>
<dbReference type="Gene3D" id="2.40.30.10">
    <property type="entry name" value="Translation factors"/>
    <property type="match status" value="1"/>
</dbReference>
<keyword evidence="17" id="KW-0575">Peroxidase</keyword>
<keyword evidence="21" id="KW-0732">Signal</keyword>
<dbReference type="SFLD" id="SFLDS00052">
    <property type="entry name" value="Ferric_Reductase_Domain"/>
    <property type="match status" value="1"/>
</dbReference>
<dbReference type="SFLD" id="SFLDG01168">
    <property type="entry name" value="Ferric_reductase_subgroup_(FRE"/>
    <property type="match status" value="1"/>
</dbReference>
<dbReference type="SFLD" id="SFLDG01169">
    <property type="entry name" value="NADPH_oxidase_subgroup_(NOX)"/>
    <property type="match status" value="1"/>
</dbReference>
<organism evidence="24 25">
    <name type="scientific">Puma concolor</name>
    <name type="common">Mountain lion</name>
    <name type="synonym">Felis concolor</name>
    <dbReference type="NCBI Taxonomy" id="9696"/>
    <lineage>
        <taxon>Eukaryota</taxon>
        <taxon>Metazoa</taxon>
        <taxon>Chordata</taxon>
        <taxon>Craniata</taxon>
        <taxon>Vertebrata</taxon>
        <taxon>Euteleostomi</taxon>
        <taxon>Mammalia</taxon>
        <taxon>Eutheria</taxon>
        <taxon>Laurasiatheria</taxon>
        <taxon>Carnivora</taxon>
        <taxon>Feliformia</taxon>
        <taxon>Felidae</taxon>
        <taxon>Felinae</taxon>
        <taxon>Puma</taxon>
    </lineage>
</organism>
<dbReference type="PRINTS" id="PR00450">
    <property type="entry name" value="RECOVERIN"/>
</dbReference>
<evidence type="ECO:0000256" key="2">
    <source>
        <dbReference type="ARBA" id="ARBA00004424"/>
    </source>
</evidence>
<feature type="transmembrane region" description="Helical" evidence="20">
    <location>
        <begin position="789"/>
        <end position="812"/>
    </location>
</feature>
<evidence type="ECO:0000256" key="17">
    <source>
        <dbReference type="ARBA" id="ARBA00023324"/>
    </source>
</evidence>
<dbReference type="PANTHER" id="PTHR11972:SF75">
    <property type="entry name" value="DUAL OXIDASE 1"/>
    <property type="match status" value="1"/>
</dbReference>
<evidence type="ECO:0000313" key="24">
    <source>
        <dbReference type="Proteomes" id="UP000515131"/>
    </source>
</evidence>
<keyword evidence="6" id="KW-0893">Thyroid hormones biosynthesis</keyword>
<dbReference type="CDD" id="cd00051">
    <property type="entry name" value="EFh"/>
    <property type="match status" value="2"/>
</dbReference>
<dbReference type="FunFam" id="1.10.238.10:FF:000095">
    <property type="entry name" value="dual oxidase 2"/>
    <property type="match status" value="1"/>
</dbReference>
<comment type="pathway">
    <text evidence="3">Hormone biosynthesis; thyroid hormone biosynthesis.</text>
</comment>
<dbReference type="PROSITE" id="PS50292">
    <property type="entry name" value="PEROXIDASE_3"/>
    <property type="match status" value="1"/>
</dbReference>
<dbReference type="PROSITE" id="PS00018">
    <property type="entry name" value="EF_HAND_1"/>
    <property type="match status" value="2"/>
</dbReference>
<dbReference type="InterPro" id="IPR017927">
    <property type="entry name" value="FAD-bd_FR_type"/>
</dbReference>
<evidence type="ECO:0000259" key="23">
    <source>
        <dbReference type="PROSITE" id="PS51384"/>
    </source>
</evidence>
<evidence type="ECO:0000313" key="25">
    <source>
        <dbReference type="RefSeq" id="XP_025775007.1"/>
    </source>
</evidence>
<feature type="domain" description="EF-hand" evidence="22">
    <location>
        <begin position="595"/>
        <end position="630"/>
    </location>
</feature>
<keyword evidence="11" id="KW-0274">FAD</keyword>
<evidence type="ECO:0000256" key="14">
    <source>
        <dbReference type="ARBA" id="ARBA00022989"/>
    </source>
</evidence>
<evidence type="ECO:0000256" key="4">
    <source>
        <dbReference type="ARBA" id="ARBA00005644"/>
    </source>
</evidence>
<dbReference type="Pfam" id="PF08022">
    <property type="entry name" value="FAD_binding_8"/>
    <property type="match status" value="1"/>
</dbReference>
<dbReference type="SUPFAM" id="SSF63380">
    <property type="entry name" value="Riboflavin synthase domain-like"/>
    <property type="match status" value="1"/>
</dbReference>
<evidence type="ECO:0000256" key="13">
    <source>
        <dbReference type="ARBA" id="ARBA00022857"/>
    </source>
</evidence>
<keyword evidence="7" id="KW-0285">Flavoprotein</keyword>
<feature type="chain" id="PRO_5028159748" description="NAD(P)H oxidase (H2O2-forming)" evidence="21">
    <location>
        <begin position="22"/>
        <end position="1295"/>
    </location>
</feature>
<evidence type="ECO:0000259" key="22">
    <source>
        <dbReference type="PROSITE" id="PS50222"/>
    </source>
</evidence>
<feature type="signal peptide" evidence="21">
    <location>
        <begin position="1"/>
        <end position="21"/>
    </location>
</feature>
<dbReference type="PANTHER" id="PTHR11972">
    <property type="entry name" value="NADPH OXIDASE"/>
    <property type="match status" value="1"/>
</dbReference>
<dbReference type="Pfam" id="PF13499">
    <property type="entry name" value="EF-hand_7"/>
    <property type="match status" value="1"/>
</dbReference>
<dbReference type="Gene3D" id="1.10.238.10">
    <property type="entry name" value="EF-hand"/>
    <property type="match status" value="1"/>
</dbReference>
<dbReference type="InterPro" id="IPR018247">
    <property type="entry name" value="EF_Hand_1_Ca_BS"/>
</dbReference>
<evidence type="ECO:0000256" key="5">
    <source>
        <dbReference type="ARBA" id="ARBA00012698"/>
    </source>
</evidence>
<reference evidence="25" key="1">
    <citation type="submission" date="2025-08" db="UniProtKB">
        <authorList>
            <consortium name="RefSeq"/>
        </authorList>
    </citation>
    <scope>IDENTIFICATION</scope>
    <source>
        <tissue evidence="25">Blood</tissue>
    </source>
</reference>
<dbReference type="CDD" id="cd06186">
    <property type="entry name" value="NOX_Duox_like_FAD_NADP"/>
    <property type="match status" value="1"/>
</dbReference>
<evidence type="ECO:0000256" key="3">
    <source>
        <dbReference type="ARBA" id="ARBA00005197"/>
    </source>
</evidence>
<sequence length="1295" mass="148382">MGLCLALAWTLLIGSWTSMGAQNPISWEVQRFDGWYNNLMEHRWGSKGSRLQRLVPASYADGVYQPLREPHLPNPRDLSNTAMRGPAGQASLRNRTVLGVFFGEGLNLWGREASRHPNLQRAEDVDALLLGMASQIAEQEDHVVVEDVLDFWPGSLKFSRTDYLASCLQRGRDLGLPSYTKARTALGLPPITRWQDINPALSQTNHTVLEATAALYNQDLSRLELLPGGLLESHGDPGPLFSAIVLNQFVRLRDGDRYWFENTRNGLFSEEEIAEIRNTSLRDVLVAVTNTSPSALQPNVFFWHAGDPCPQPRQLSTEGLPACVPSIMRDYFEGSGFGFGVTIGALCCFPLVSLLSAWIVARLRRRNFKRLQGQDRQSVMSEKLVGGMEALEWQGHKEPCRPVLVHLQPGQICVVDGRLSVLRTIQLRPSQQVNLIVSNNRGRRTLLLKIPKEYDLVLLFNVEEERQVLVENLRGALKESGLRFQEWELREQELMRAAVTREQRSHLLETFFRHLFSQVLDIDQADAGALPLDSSQKVQEALTCELSRAEFAESLGLKPQDMFVESMFSLADKDGNGYLSFREFLDILVVFMKGSPEEKSRLMFRMYDFDGNGLISKDEFIRMLRSFIEISNNCLSKAQLTEVVESMFRESGFQDKEELTWEDFHFMLRDHDSELRFTQLCVKGVEVPEVIKDLCRRASYVSQEKICPSPRVSARCPRSNAEVEWTPQRLQCPMDTDPPQEIRRRFGKKVTSFQPLLFTEAHREKFQRSRRHQTLQQFKRFVENYRRHIGCVAVFYAITGGLFLERAYYYAFGAHHMGITDTTRVGIILSRGTAASISFMFSYILLTMCRNLITFLRETFLNRYIPFDAAVDFHRLIASTAIVLTVLHSAGHVVNVYLFSISPLSVLSCLFPGLFHDDRSEFPQKYYWWFFQTVPGLTGVVLLLVLAIMYVFASHHFRRHSFRGFWLTHHLYILLYVLLIIHGSFGLIQLPRFHIFFLVPALIYMGDKLVSLSRKKVEISVVKAELLPSGVTHLQFQRPQGFEYKSGQWVRIACLALGTTEYHPFTLTSAPHEDTLSLHIRAAGPWTTRLREIYSPPTGDGCAKYPKLYLDGPFGEGHQEWHKFEVSVLVGGGIGVTPFASILKDLVFKSSVSCQVFCKKIYFIWVTRTQRQFEWLADIIREVEENDCQDLVSVHIYITQLAEKFDLRTTMLYICERHFQKVLNRSLFTGLRSITHFGRPPFEPFFKSLQEVHPQVRKIGVFSCGPPGMTKNVEKACQLINRQDRTHFSHHYENF</sequence>
<dbReference type="SUPFAM" id="SSF47473">
    <property type="entry name" value="EF-hand"/>
    <property type="match status" value="1"/>
</dbReference>
<keyword evidence="14 20" id="KW-1133">Transmembrane helix</keyword>
<comment type="catalytic activity">
    <reaction evidence="19">
        <text>NADPH + O2 + H(+) = H2O2 + NADP(+)</text>
        <dbReference type="Rhea" id="RHEA:11260"/>
        <dbReference type="ChEBI" id="CHEBI:15378"/>
        <dbReference type="ChEBI" id="CHEBI:15379"/>
        <dbReference type="ChEBI" id="CHEBI:16240"/>
        <dbReference type="ChEBI" id="CHEBI:57783"/>
        <dbReference type="ChEBI" id="CHEBI:58349"/>
        <dbReference type="EC" id="1.6.3.1"/>
    </reaction>
</comment>
<dbReference type="PROSITE" id="PS50222">
    <property type="entry name" value="EF_HAND_2"/>
    <property type="match status" value="2"/>
</dbReference>
<keyword evidence="15" id="KW-0560">Oxidoreductase</keyword>
<evidence type="ECO:0000256" key="9">
    <source>
        <dbReference type="ARBA" id="ARBA00022723"/>
    </source>
</evidence>
<evidence type="ECO:0000256" key="19">
    <source>
        <dbReference type="ARBA" id="ARBA00048762"/>
    </source>
</evidence>
<comment type="catalytic activity">
    <reaction evidence="18">
        <text>NADH + O2 + H(+) = H2O2 + NAD(+)</text>
        <dbReference type="Rhea" id="RHEA:11264"/>
        <dbReference type="ChEBI" id="CHEBI:15378"/>
        <dbReference type="ChEBI" id="CHEBI:15379"/>
        <dbReference type="ChEBI" id="CHEBI:16240"/>
        <dbReference type="ChEBI" id="CHEBI:57540"/>
        <dbReference type="ChEBI" id="CHEBI:57945"/>
        <dbReference type="EC" id="1.6.3.1"/>
    </reaction>
</comment>
<dbReference type="GO" id="GO:0042446">
    <property type="term" value="P:hormone biosynthetic process"/>
    <property type="evidence" value="ECO:0007669"/>
    <property type="project" value="UniProtKB-KW"/>
</dbReference>
<keyword evidence="12" id="KW-0106">Calcium</keyword>
<evidence type="ECO:0000256" key="11">
    <source>
        <dbReference type="ARBA" id="ARBA00022827"/>
    </source>
</evidence>
<dbReference type="Pfam" id="PF03098">
    <property type="entry name" value="An_peroxidase"/>
    <property type="match status" value="2"/>
</dbReference>
<dbReference type="GO" id="GO:0042744">
    <property type="term" value="P:hydrogen peroxide catabolic process"/>
    <property type="evidence" value="ECO:0007669"/>
    <property type="project" value="UniProtKB-KW"/>
</dbReference>
<dbReference type="GO" id="GO:0016175">
    <property type="term" value="F:superoxide-generating NAD(P)H oxidase activity"/>
    <property type="evidence" value="ECO:0007669"/>
    <property type="project" value="TreeGrafter"/>
</dbReference>
<protein>
    <recommendedName>
        <fullName evidence="5">NAD(P)H oxidase (H2O2-forming)</fullName>
        <ecNumber evidence="5">1.6.3.1</ecNumber>
    </recommendedName>
</protein>
<comment type="subcellular location">
    <subcellularLocation>
        <location evidence="2">Apical cell membrane</location>
        <topology evidence="2">Multi-pass membrane protein</topology>
    </subcellularLocation>
</comment>